<protein>
    <submittedName>
        <fullName evidence="1">Uncharacterized protein</fullName>
    </submittedName>
</protein>
<dbReference type="Proteomes" id="UP000286974">
    <property type="component" value="Unassembled WGS sequence"/>
</dbReference>
<name>A0A401FM21_9LACO</name>
<dbReference type="EMBL" id="BEXA01000003">
    <property type="protein sequence ID" value="GAY73308.1"/>
    <property type="molecule type" value="Genomic_DNA"/>
</dbReference>
<evidence type="ECO:0000313" key="1">
    <source>
        <dbReference type="EMBL" id="GAY73308.1"/>
    </source>
</evidence>
<proteinExistence type="predicted"/>
<evidence type="ECO:0000313" key="2">
    <source>
        <dbReference type="Proteomes" id="UP000286974"/>
    </source>
</evidence>
<keyword evidence="2" id="KW-1185">Reference proteome</keyword>
<gene>
    <name evidence="1" type="ORF">NBRC111893_1454</name>
</gene>
<organism evidence="1 2">
    <name type="scientific">Lentilactobacillus kosonis</name>
    <dbReference type="NCBI Taxonomy" id="2810561"/>
    <lineage>
        <taxon>Bacteria</taxon>
        <taxon>Bacillati</taxon>
        <taxon>Bacillota</taxon>
        <taxon>Bacilli</taxon>
        <taxon>Lactobacillales</taxon>
        <taxon>Lactobacillaceae</taxon>
        <taxon>Lentilactobacillus</taxon>
    </lineage>
</organism>
<sequence length="57" mass="6671">MSLKLITINRQSTDFVKVRHLFKHAFPKDEQIPLWYLLKNAKHENVDFGVSMMIIAG</sequence>
<comment type="caution">
    <text evidence="1">The sequence shown here is derived from an EMBL/GenBank/DDBJ whole genome shotgun (WGS) entry which is preliminary data.</text>
</comment>
<reference evidence="1 2" key="1">
    <citation type="submission" date="2017-11" db="EMBL/GenBank/DDBJ databases">
        <title>Draft Genome Sequence of Lactobacillus curieae NBRC 111893 isolated from Koso, a Japanese sugar-Vegetable Fermented Beverage.</title>
        <authorList>
            <person name="Chiou T.Y."/>
            <person name="Oshima K."/>
            <person name="Suda W."/>
            <person name="Hattori M."/>
            <person name="Takahashi T."/>
        </authorList>
    </citation>
    <scope>NUCLEOTIDE SEQUENCE [LARGE SCALE GENOMIC DNA]</scope>
    <source>
        <strain evidence="1 2">NBRC111893</strain>
    </source>
</reference>
<dbReference type="AlphaFoldDB" id="A0A401FM21"/>
<dbReference type="OrthoDB" id="9127144at2"/>
<dbReference type="RefSeq" id="WP_160114452.1">
    <property type="nucleotide sequence ID" value="NZ_BEXA01000003.1"/>
</dbReference>
<accession>A0A401FM21</accession>